<protein>
    <recommendedName>
        <fullName evidence="3">Reverse transcriptase domain-containing protein</fullName>
    </recommendedName>
</protein>
<comment type="caution">
    <text evidence="1">The sequence shown here is derived from an EMBL/GenBank/DDBJ whole genome shotgun (WGS) entry which is preliminary data.</text>
</comment>
<reference evidence="1 2" key="1">
    <citation type="journal article" date="2021" name="Elife">
        <title>Chloroplast acquisition without the gene transfer in kleptoplastic sea slugs, Plakobranchus ocellatus.</title>
        <authorList>
            <person name="Maeda T."/>
            <person name="Takahashi S."/>
            <person name="Yoshida T."/>
            <person name="Shimamura S."/>
            <person name="Takaki Y."/>
            <person name="Nagai Y."/>
            <person name="Toyoda A."/>
            <person name="Suzuki Y."/>
            <person name="Arimoto A."/>
            <person name="Ishii H."/>
            <person name="Satoh N."/>
            <person name="Nishiyama T."/>
            <person name="Hasebe M."/>
            <person name="Maruyama T."/>
            <person name="Minagawa J."/>
            <person name="Obokata J."/>
            <person name="Shigenobu S."/>
        </authorList>
    </citation>
    <scope>NUCLEOTIDE SEQUENCE [LARGE SCALE GENOMIC DNA]</scope>
</reference>
<organism evidence="1 2">
    <name type="scientific">Plakobranchus ocellatus</name>
    <dbReference type="NCBI Taxonomy" id="259542"/>
    <lineage>
        <taxon>Eukaryota</taxon>
        <taxon>Metazoa</taxon>
        <taxon>Spiralia</taxon>
        <taxon>Lophotrochozoa</taxon>
        <taxon>Mollusca</taxon>
        <taxon>Gastropoda</taxon>
        <taxon>Heterobranchia</taxon>
        <taxon>Euthyneura</taxon>
        <taxon>Panpulmonata</taxon>
        <taxon>Sacoglossa</taxon>
        <taxon>Placobranchoidea</taxon>
        <taxon>Plakobranchidae</taxon>
        <taxon>Plakobranchus</taxon>
    </lineage>
</organism>
<evidence type="ECO:0008006" key="3">
    <source>
        <dbReference type="Google" id="ProtNLM"/>
    </source>
</evidence>
<dbReference type="PANTHER" id="PTHR21301:SF10">
    <property type="entry name" value="REVERSE TRANSCRIPTASE DOMAIN-CONTAINING PROTEIN"/>
    <property type="match status" value="1"/>
</dbReference>
<dbReference type="EMBL" id="BLXT01005122">
    <property type="protein sequence ID" value="GFO20052.1"/>
    <property type="molecule type" value="Genomic_DNA"/>
</dbReference>
<gene>
    <name evidence="1" type="ORF">PoB_004655700</name>
</gene>
<dbReference type="AlphaFoldDB" id="A0AAV4BKY8"/>
<accession>A0AAV4BKY8</accession>
<sequence>MWQLDFLVQYKTYLWRYLKPHINNNMNVKRYSDIAKRLIVTHLIPGRFYIPPKIHKGGKPGRPIISGCSTEIISLFVDYHLKDLVRLVPSYVQDDLDFLRKIHNINELGPLPPDTILCTMDVSALYTDIPRVGACKSALEKWKDPSYTLSSTFIEIILTCNCIQFATEFDVASDTRGGHMYMYGPLPLCTDHLVTHITQN</sequence>
<keyword evidence="2" id="KW-1185">Reference proteome</keyword>
<evidence type="ECO:0000313" key="1">
    <source>
        <dbReference type="EMBL" id="GFO20052.1"/>
    </source>
</evidence>
<dbReference type="PANTHER" id="PTHR21301">
    <property type="entry name" value="REVERSE TRANSCRIPTASE"/>
    <property type="match status" value="1"/>
</dbReference>
<dbReference type="Proteomes" id="UP000735302">
    <property type="component" value="Unassembled WGS sequence"/>
</dbReference>
<proteinExistence type="predicted"/>
<evidence type="ECO:0000313" key="2">
    <source>
        <dbReference type="Proteomes" id="UP000735302"/>
    </source>
</evidence>
<name>A0AAV4BKY8_9GAST</name>